<name>A0A8H6Z0E7_9AGAR</name>
<proteinExistence type="predicted"/>
<evidence type="ECO:0000313" key="1">
    <source>
        <dbReference type="EMBL" id="KAF7369878.1"/>
    </source>
</evidence>
<reference evidence="1" key="1">
    <citation type="submission" date="2020-05" db="EMBL/GenBank/DDBJ databases">
        <title>Mycena genomes resolve the evolution of fungal bioluminescence.</title>
        <authorList>
            <person name="Tsai I.J."/>
        </authorList>
    </citation>
    <scope>NUCLEOTIDE SEQUENCE</scope>
    <source>
        <strain evidence="1">160909Yilan</strain>
    </source>
</reference>
<protein>
    <submittedName>
        <fullName evidence="1">Uncharacterized protein</fullName>
    </submittedName>
</protein>
<keyword evidence="2" id="KW-1185">Reference proteome</keyword>
<organism evidence="1 2">
    <name type="scientific">Mycena sanguinolenta</name>
    <dbReference type="NCBI Taxonomy" id="230812"/>
    <lineage>
        <taxon>Eukaryota</taxon>
        <taxon>Fungi</taxon>
        <taxon>Dikarya</taxon>
        <taxon>Basidiomycota</taxon>
        <taxon>Agaricomycotina</taxon>
        <taxon>Agaricomycetes</taxon>
        <taxon>Agaricomycetidae</taxon>
        <taxon>Agaricales</taxon>
        <taxon>Marasmiineae</taxon>
        <taxon>Mycenaceae</taxon>
        <taxon>Mycena</taxon>
    </lineage>
</organism>
<evidence type="ECO:0000313" key="2">
    <source>
        <dbReference type="Proteomes" id="UP000623467"/>
    </source>
</evidence>
<accession>A0A8H6Z0E7</accession>
<dbReference type="InterPro" id="IPR029045">
    <property type="entry name" value="ClpP/crotonase-like_dom_sf"/>
</dbReference>
<gene>
    <name evidence="1" type="ORF">MSAN_00617000</name>
</gene>
<dbReference type="Gene3D" id="3.90.226.10">
    <property type="entry name" value="2-enoyl-CoA Hydratase, Chain A, domain 1"/>
    <property type="match status" value="1"/>
</dbReference>
<dbReference type="EMBL" id="JACAZH010000004">
    <property type="protein sequence ID" value="KAF7369878.1"/>
    <property type="molecule type" value="Genomic_DNA"/>
</dbReference>
<dbReference type="OrthoDB" id="410701at2759"/>
<dbReference type="Proteomes" id="UP000623467">
    <property type="component" value="Unassembled WGS sequence"/>
</dbReference>
<dbReference type="SUPFAM" id="SSF52096">
    <property type="entry name" value="ClpP/crotonase"/>
    <property type="match status" value="1"/>
</dbReference>
<sequence>MGGHMLQFRSSPKLWLEIPKMLQKPSSDWPSSRFRSCLSPAIYARYPSYGTLRTKQSGVNNTYSTINLSDMYVQSDMANLIERLQANDTDIRVVVFTSGNKDFFIGHIDVDYFLPGYESVLPLYIPGYPDMLFPVALLWKITQLPQTTIAVIEGRPRGIGNEFLMSSKPLSAPTPAQYLSRLIDRARLRIRALLRGRRCARTAARANDAFDTSHELHEFVNTLAAEDRAVPPAAGIVGTKAGINAVMRPPPEVIVRQAQNVIAALIGTPAVQGASGRFVQATDNQSIGPVELNHGAELVTFFT</sequence>
<dbReference type="AlphaFoldDB" id="A0A8H6Z0E7"/>
<comment type="caution">
    <text evidence="1">The sequence shown here is derived from an EMBL/GenBank/DDBJ whole genome shotgun (WGS) entry which is preliminary data.</text>
</comment>